<dbReference type="Pfam" id="PF06507">
    <property type="entry name" value="ARF_AD"/>
    <property type="match status" value="1"/>
</dbReference>
<comment type="subcellular location">
    <subcellularLocation>
        <location evidence="1 8">Nucleus</location>
    </subcellularLocation>
</comment>
<dbReference type="SUPFAM" id="SSF101936">
    <property type="entry name" value="DNA-binding pseudobarrel domain"/>
    <property type="match status" value="1"/>
</dbReference>
<dbReference type="InterPro" id="IPR044835">
    <property type="entry name" value="ARF_plant"/>
</dbReference>
<feature type="region of interest" description="Disordered" evidence="9">
    <location>
        <begin position="679"/>
        <end position="796"/>
    </location>
</feature>
<dbReference type="Gene3D" id="2.30.30.1040">
    <property type="match status" value="1"/>
</dbReference>
<dbReference type="EMBL" id="KX784819">
    <property type="protein sequence ID" value="ARR29266.1"/>
    <property type="molecule type" value="mRNA"/>
</dbReference>
<gene>
    <name evidence="12" type="primary">ARF6</name>
</gene>
<feature type="compositionally biased region" description="Low complexity" evidence="9">
    <location>
        <begin position="729"/>
        <end position="776"/>
    </location>
</feature>
<evidence type="ECO:0000256" key="4">
    <source>
        <dbReference type="ARBA" id="ARBA00023125"/>
    </source>
</evidence>
<keyword evidence="3 8" id="KW-0805">Transcription regulation</keyword>
<dbReference type="SUPFAM" id="SSF54277">
    <property type="entry name" value="CAD &amp; PB1 domains"/>
    <property type="match status" value="1"/>
</dbReference>
<protein>
    <recommendedName>
        <fullName evidence="8">Auxin response factor</fullName>
    </recommendedName>
</protein>
<keyword evidence="7 8" id="KW-0927">Auxin signaling pathway</keyword>
<feature type="region of interest" description="Disordered" evidence="9">
    <location>
        <begin position="1126"/>
        <end position="1147"/>
    </location>
</feature>
<evidence type="ECO:0000256" key="5">
    <source>
        <dbReference type="ARBA" id="ARBA00023163"/>
    </source>
</evidence>
<dbReference type="GO" id="GO:0006355">
    <property type="term" value="P:regulation of DNA-templated transcription"/>
    <property type="evidence" value="ECO:0007669"/>
    <property type="project" value="InterPro"/>
</dbReference>
<dbReference type="InterPro" id="IPR053793">
    <property type="entry name" value="PB1-like"/>
</dbReference>
<reference evidence="12" key="1">
    <citation type="submission" date="2016-08" db="EMBL/GenBank/DDBJ databases">
        <title>ARF genes in ferns.</title>
        <authorList>
            <person name="Li G.-S."/>
        </authorList>
    </citation>
    <scope>NUCLEOTIDE SEQUENCE</scope>
    <source>
        <strain evidence="12">PnARF6a</strain>
    </source>
</reference>
<dbReference type="InterPro" id="IPR003340">
    <property type="entry name" value="B3_DNA-bd"/>
</dbReference>
<feature type="compositionally biased region" description="Low complexity" evidence="9">
    <location>
        <begin position="528"/>
        <end position="543"/>
    </location>
</feature>
<feature type="compositionally biased region" description="Low complexity" evidence="9">
    <location>
        <begin position="465"/>
        <end position="521"/>
    </location>
</feature>
<dbReference type="InterPro" id="IPR015300">
    <property type="entry name" value="DNA-bd_pseudobarrel_sf"/>
</dbReference>
<dbReference type="PROSITE" id="PS50863">
    <property type="entry name" value="B3"/>
    <property type="match status" value="1"/>
</dbReference>
<evidence type="ECO:0000256" key="3">
    <source>
        <dbReference type="ARBA" id="ARBA00023015"/>
    </source>
</evidence>
<evidence type="ECO:0000259" key="11">
    <source>
        <dbReference type="PROSITE" id="PS51745"/>
    </source>
</evidence>
<evidence type="ECO:0000256" key="8">
    <source>
        <dbReference type="RuleBase" id="RU004561"/>
    </source>
</evidence>
<dbReference type="PROSITE" id="PS51745">
    <property type="entry name" value="PB1"/>
    <property type="match status" value="1"/>
</dbReference>
<dbReference type="InterPro" id="IPR033389">
    <property type="entry name" value="AUX/IAA_dom"/>
</dbReference>
<feature type="compositionally biased region" description="Low complexity" evidence="9">
    <location>
        <begin position="679"/>
        <end position="688"/>
    </location>
</feature>
<evidence type="ECO:0000313" key="12">
    <source>
        <dbReference type="EMBL" id="ARR29266.1"/>
    </source>
</evidence>
<keyword evidence="5 8" id="KW-0804">Transcription</keyword>
<comment type="function">
    <text evidence="8">Auxin response factors (ARFs) are transcriptional factors that bind specifically to the DNA sequence 5'-TGTCTC-3' found in the auxin-responsive promoter elements (AuxREs).</text>
</comment>
<feature type="compositionally biased region" description="Low complexity" evidence="9">
    <location>
        <begin position="560"/>
        <end position="585"/>
    </location>
</feature>
<keyword evidence="6 8" id="KW-0539">Nucleus</keyword>
<evidence type="ECO:0000256" key="6">
    <source>
        <dbReference type="ARBA" id="ARBA00023242"/>
    </source>
</evidence>
<dbReference type="Pfam" id="PF02362">
    <property type="entry name" value="B3"/>
    <property type="match status" value="1"/>
</dbReference>
<organism evidence="12">
    <name type="scientific">Thelypteris nipponica</name>
    <dbReference type="NCBI Taxonomy" id="2925009"/>
    <lineage>
        <taxon>Eukaryota</taxon>
        <taxon>Viridiplantae</taxon>
        <taxon>Streptophyta</taxon>
        <taxon>Embryophyta</taxon>
        <taxon>Tracheophyta</taxon>
        <taxon>Polypodiopsida</taxon>
        <taxon>Polypodiidae</taxon>
        <taxon>Polypodiales</taxon>
        <taxon>Aspleniineae</taxon>
        <taxon>Thelypteridaceae</taxon>
        <taxon>Thelypteridoideae</taxon>
        <taxon>Thelypteris</taxon>
    </lineage>
</organism>
<evidence type="ECO:0000259" key="10">
    <source>
        <dbReference type="PROSITE" id="PS50863"/>
    </source>
</evidence>
<feature type="domain" description="PB1" evidence="11">
    <location>
        <begin position="1028"/>
        <end position="1111"/>
    </location>
</feature>
<name>A0A1X9T661_9MONI</name>
<dbReference type="FunFam" id="3.10.20.90:FF:000047">
    <property type="entry name" value="Auxin response factor"/>
    <property type="match status" value="1"/>
</dbReference>
<evidence type="ECO:0000256" key="9">
    <source>
        <dbReference type="SAM" id="MobiDB-lite"/>
    </source>
</evidence>
<dbReference type="GO" id="GO:0003677">
    <property type="term" value="F:DNA binding"/>
    <property type="evidence" value="ECO:0007669"/>
    <property type="project" value="UniProtKB-KW"/>
</dbReference>
<evidence type="ECO:0000256" key="7">
    <source>
        <dbReference type="ARBA" id="ARBA00023294"/>
    </source>
</evidence>
<dbReference type="GO" id="GO:0009734">
    <property type="term" value="P:auxin-activated signaling pathway"/>
    <property type="evidence" value="ECO:0007669"/>
    <property type="project" value="UniProtKB-KW"/>
</dbReference>
<feature type="region of interest" description="Disordered" evidence="9">
    <location>
        <begin position="601"/>
        <end position="632"/>
    </location>
</feature>
<evidence type="ECO:0000256" key="1">
    <source>
        <dbReference type="ARBA" id="ARBA00004123"/>
    </source>
</evidence>
<sequence length="1156" mass="130352">MEGERRNLNSELWHACAGPLVSLPAVGSRVVYLPQGHSEQVAASTQKEVDARIPAYPNLASQLVCQLQDVILHADVETDEVYCQMTLQPIIGQEKESFFTPDVASQSKQPSIYFCKTLTASDTSTHGGFSIPRRAAEKVFPPLDFEMQPPAQLLVARDLHDTDWNFRHIYRGQPKRHLLTTGWSMFVSAKRLIAGDSVLFIRDDKGKLLLGIRRASRPQTFMPSSVLSSDSMHIGVLAAAAHASNTNSRFTVFYNPRASPSEFVIPFSKFEKAVYHTRVSVGMRFRMLFETEESSVRRYMGTITGVSDLDPVRWPNSQWRSIKVGWDESTAGERQRRVSLWEIELLTTFLVYPPTANWRLRHPWPESLGASFSNDMPSTWMQFQNGNTGYAGLASQGMGVSPLLGSLQQKSDFAIESSAYDALGNTALQEIVQSKKLHVQQQQQITQPDQMLFRAQQQSQHSFVSQLMQQQHQQIPQPPHQQLSQPPHQQQLSQPSHQQPLSQLPHQQQLAQSAHQHQVLQPSHHKQPMQQTHQQPTQQPHQQVLQKRLQHLSQQMPNKQLSQQPHQQLLQQPSQQQQPWHEPQLQQQLPLQPPQQLKMLHKPHQQHLPHYQEQQQPLPHEQQQLLHQHHTLPHQKQPLLLQQQLLTHHQQQQHLLPNQQQLPLSHQPLYQQHSTHLYHQNQQQQLHGSHSHEPQPPQAQHHHHQPPKQEGHELPQSHSQEQLHHHQQHSQVLTPHTQSTPSSHSSPVGVQQQKSNGLLQQQVQQQGLPSQQQQQHLHPHFQASRQSQVQPLHPEQLHQQQGFLSPNANIVLPCSSLSQAQAVLSNSVSTQSTSTESSSVLSSTTGPQTLQSIFGNFAADALSSNSNTISTAQQPAPMLSSSEDSIMPASWIAAMSGLQTELIDTTRPMESTCAGPNTEHVVLPSFSASGLPFNHAFRDTSQDQNDIHSDLQRQTLFGVNIDLQSMVLPTSMSMAESRSYSSSNEFQSQCTSHFEEGPSPILDISMLNGGLDDPGLLQFFAQANAPVRTYTKVYKTGSVGRSLDVTRFSNYSQLRCELARLFGLEGQLEHPRSGWQLIFVDKENDWLLLGDDPWEVFINNVRSIKILSPSEVFHMQDGMGLLAVQRQTSSSSEDGTTQQDSRNPSSVITSACSLDY</sequence>
<dbReference type="AlphaFoldDB" id="A0A1X9T661"/>
<dbReference type="FunFam" id="2.40.330.10:FF:000001">
    <property type="entry name" value="Auxin response factor"/>
    <property type="match status" value="1"/>
</dbReference>
<dbReference type="InterPro" id="IPR010525">
    <property type="entry name" value="ARF_dom"/>
</dbReference>
<proteinExistence type="evidence at transcript level"/>
<feature type="compositionally biased region" description="Polar residues" evidence="9">
    <location>
        <begin position="455"/>
        <end position="464"/>
    </location>
</feature>
<dbReference type="SMART" id="SM01019">
    <property type="entry name" value="B3"/>
    <property type="match status" value="1"/>
</dbReference>
<comment type="similarity">
    <text evidence="2 8">Belongs to the ARF family.</text>
</comment>
<dbReference type="Pfam" id="PF02309">
    <property type="entry name" value="AUX_IAA"/>
    <property type="match status" value="1"/>
</dbReference>
<evidence type="ECO:0000256" key="2">
    <source>
        <dbReference type="ARBA" id="ARBA00007853"/>
    </source>
</evidence>
<dbReference type="PANTHER" id="PTHR31384">
    <property type="entry name" value="AUXIN RESPONSE FACTOR 4-RELATED"/>
    <property type="match status" value="1"/>
</dbReference>
<dbReference type="GO" id="GO:0005634">
    <property type="term" value="C:nucleus"/>
    <property type="evidence" value="ECO:0007669"/>
    <property type="project" value="UniProtKB-SubCell"/>
</dbReference>
<feature type="region of interest" description="Disordered" evidence="9">
    <location>
        <begin position="452"/>
        <end position="585"/>
    </location>
</feature>
<dbReference type="FunFam" id="2.30.30.1040:FF:000001">
    <property type="entry name" value="Auxin response factor"/>
    <property type="match status" value="1"/>
</dbReference>
<dbReference type="Gene3D" id="2.40.330.10">
    <property type="entry name" value="DNA-binding pseudobarrel domain"/>
    <property type="match status" value="1"/>
</dbReference>
<comment type="subunit">
    <text evidence="8">Homodimers and heterodimers.</text>
</comment>
<feature type="compositionally biased region" description="Low complexity" evidence="9">
    <location>
        <begin position="608"/>
        <end position="626"/>
    </location>
</feature>
<dbReference type="CDD" id="cd10017">
    <property type="entry name" value="B3_DNA"/>
    <property type="match status" value="1"/>
</dbReference>
<keyword evidence="4 8" id="KW-0238">DNA-binding</keyword>
<accession>A0A1X9T661</accession>
<dbReference type="PANTHER" id="PTHR31384:SF115">
    <property type="entry name" value="AUXIN RESPONSE FACTOR 6"/>
    <property type="match status" value="1"/>
</dbReference>
<dbReference type="Gene3D" id="3.10.20.90">
    <property type="entry name" value="Phosphatidylinositol 3-kinase Catalytic Subunit, Chain A, domain 1"/>
    <property type="match status" value="1"/>
</dbReference>
<feature type="domain" description="TF-B3" evidence="10">
    <location>
        <begin position="114"/>
        <end position="216"/>
    </location>
</feature>